<sequence length="182" mass="20340">MMSDTNCCEEMLSDKSCEEMMSDKNCCKESSEEKSSEESSEENSSGDDSSEESSQSSMLVTEDSGEESDEPEYYFQQREIQQFIKHLQRPLYMKAHKDALQHACQVYLAAGTVTPALIQNMFKDQNGQVKKCPILKVVLYNNNAGSSDFTNNTLLNSVNMSGCAIKQTNKSGKMVMSWTAQS</sequence>
<evidence type="ECO:0000313" key="3">
    <source>
        <dbReference type="Proteomes" id="UP000683360"/>
    </source>
</evidence>
<dbReference type="EMBL" id="CAJPWZ010001329">
    <property type="protein sequence ID" value="CAG2213103.1"/>
    <property type="molecule type" value="Genomic_DNA"/>
</dbReference>
<gene>
    <name evidence="2" type="ORF">MEDL_27035</name>
</gene>
<dbReference type="OrthoDB" id="6205675at2759"/>
<dbReference type="Proteomes" id="UP000683360">
    <property type="component" value="Unassembled WGS sequence"/>
</dbReference>
<evidence type="ECO:0000256" key="1">
    <source>
        <dbReference type="SAM" id="MobiDB-lite"/>
    </source>
</evidence>
<feature type="compositionally biased region" description="Acidic residues" evidence="1">
    <location>
        <begin position="38"/>
        <end position="51"/>
    </location>
</feature>
<name>A0A8S3RXP5_MYTED</name>
<feature type="region of interest" description="Disordered" evidence="1">
    <location>
        <begin position="23"/>
        <end position="71"/>
    </location>
</feature>
<evidence type="ECO:0000313" key="2">
    <source>
        <dbReference type="EMBL" id="CAG2213103.1"/>
    </source>
</evidence>
<accession>A0A8S3RXP5</accession>
<reference evidence="2" key="1">
    <citation type="submission" date="2021-03" db="EMBL/GenBank/DDBJ databases">
        <authorList>
            <person name="Bekaert M."/>
        </authorList>
    </citation>
    <scope>NUCLEOTIDE SEQUENCE</scope>
</reference>
<feature type="compositionally biased region" description="Basic and acidic residues" evidence="1">
    <location>
        <begin position="23"/>
        <end position="37"/>
    </location>
</feature>
<keyword evidence="3" id="KW-1185">Reference proteome</keyword>
<organism evidence="2 3">
    <name type="scientific">Mytilus edulis</name>
    <name type="common">Blue mussel</name>
    <dbReference type="NCBI Taxonomy" id="6550"/>
    <lineage>
        <taxon>Eukaryota</taxon>
        <taxon>Metazoa</taxon>
        <taxon>Spiralia</taxon>
        <taxon>Lophotrochozoa</taxon>
        <taxon>Mollusca</taxon>
        <taxon>Bivalvia</taxon>
        <taxon>Autobranchia</taxon>
        <taxon>Pteriomorphia</taxon>
        <taxon>Mytilida</taxon>
        <taxon>Mytiloidea</taxon>
        <taxon>Mytilidae</taxon>
        <taxon>Mytilinae</taxon>
        <taxon>Mytilus</taxon>
    </lineage>
</organism>
<protein>
    <submittedName>
        <fullName evidence="2">Uncharacterized protein</fullName>
    </submittedName>
</protein>
<proteinExistence type="predicted"/>
<comment type="caution">
    <text evidence="2">The sequence shown here is derived from an EMBL/GenBank/DDBJ whole genome shotgun (WGS) entry which is preliminary data.</text>
</comment>
<dbReference type="AlphaFoldDB" id="A0A8S3RXP5"/>